<sequence length="70" mass="7269">MTGHQDAEKRKPNRGTAPSRDLTQFCAHADCIILIPSLGGTFPVLTPLTSVTAGTAATVVVQPSASLCFT</sequence>
<dbReference type="Proteomes" id="UP000266743">
    <property type="component" value="Chromosome 1"/>
</dbReference>
<dbReference type="AlphaFoldDB" id="A0A3L6LIC8"/>
<accession>A0A3L6LIC8</accession>
<comment type="caution">
    <text evidence="2">The sequence shown here is derived from an EMBL/GenBank/DDBJ whole genome shotgun (WGS) entry which is preliminary data.</text>
</comment>
<name>A0A3L6LIC8_9TRYP</name>
<dbReference type="EMBL" id="QSBY01000001">
    <property type="protein sequence ID" value="RHW74380.1"/>
    <property type="molecule type" value="Genomic_DNA"/>
</dbReference>
<evidence type="ECO:0000313" key="2">
    <source>
        <dbReference type="EMBL" id="RHW74380.1"/>
    </source>
</evidence>
<gene>
    <name evidence="2" type="ORF">DPX39_010031500</name>
</gene>
<organism evidence="2">
    <name type="scientific">Trypanosoma brucei equiperdum</name>
    <dbReference type="NCBI Taxonomy" id="630700"/>
    <lineage>
        <taxon>Eukaryota</taxon>
        <taxon>Discoba</taxon>
        <taxon>Euglenozoa</taxon>
        <taxon>Kinetoplastea</taxon>
        <taxon>Metakinetoplastina</taxon>
        <taxon>Trypanosomatida</taxon>
        <taxon>Trypanosomatidae</taxon>
        <taxon>Trypanosoma</taxon>
    </lineage>
</organism>
<proteinExistence type="predicted"/>
<feature type="region of interest" description="Disordered" evidence="1">
    <location>
        <begin position="1"/>
        <end position="20"/>
    </location>
</feature>
<reference evidence="2" key="1">
    <citation type="submission" date="2018-09" db="EMBL/GenBank/DDBJ databases">
        <title>whole genome sequence of T. equiperdum IVM-t1 strain.</title>
        <authorList>
            <person name="Suganuma K."/>
        </authorList>
    </citation>
    <scope>NUCLEOTIDE SEQUENCE [LARGE SCALE GENOMIC DNA]</scope>
    <source>
        <strain evidence="2">IVM-t1</strain>
    </source>
</reference>
<feature type="compositionally biased region" description="Basic and acidic residues" evidence="1">
    <location>
        <begin position="1"/>
        <end position="10"/>
    </location>
</feature>
<evidence type="ECO:0000256" key="1">
    <source>
        <dbReference type="SAM" id="MobiDB-lite"/>
    </source>
</evidence>
<protein>
    <submittedName>
        <fullName evidence="2">Uncharacterized protein</fullName>
    </submittedName>
</protein>